<dbReference type="RefSeq" id="WP_184726497.1">
    <property type="nucleotide sequence ID" value="NZ_JACHIW010000001.1"/>
</dbReference>
<dbReference type="PROSITE" id="PS50943">
    <property type="entry name" value="HTH_CROC1"/>
    <property type="match status" value="1"/>
</dbReference>
<comment type="caution">
    <text evidence="2">The sequence shown here is derived from an EMBL/GenBank/DDBJ whole genome shotgun (WGS) entry which is preliminary data.</text>
</comment>
<dbReference type="InterPro" id="IPR010982">
    <property type="entry name" value="Lambda_DNA-bd_dom_sf"/>
</dbReference>
<dbReference type="Proteomes" id="UP000584374">
    <property type="component" value="Unassembled WGS sequence"/>
</dbReference>
<dbReference type="InterPro" id="IPR011990">
    <property type="entry name" value="TPR-like_helical_dom_sf"/>
</dbReference>
<sequence>MSNLPSLGDRIRQLRGSLYTQQQLADRAGLSLTLIRKLEQGQRQTCSVASLHKIAWALDVTLADLLVPASMPEHDQDQGITALRHAVSLVGTPKDEPATIQDAQYAEISAWRTYDSGQHDVIVRTLPQLIRSLESSLSVSNHRDRPIYAKALSQILLVAGHTLTLLRHPDAGHIATTRAVKLSEDLDDPFMAASAKSTLAWQLMVAGRFDESRELSMTTAKDVEPAATHTIPQLSLYGSLLLLTGNSNARAGNAGEAIHYLSEAREISLRVPDGSSAYNTNFGPSQISMQHTDIAINLGEFGDALAASKTMPGSASALPARDRYRHDIDRALLSLKTGDEDRSVALLSSVSTAAPVWFKNHRLPKSIVRDLLHTPAAKSEQLRGLATKLGVH</sequence>
<dbReference type="Gene3D" id="1.10.260.40">
    <property type="entry name" value="lambda repressor-like DNA-binding domains"/>
    <property type="match status" value="1"/>
</dbReference>
<dbReference type="SMART" id="SM00530">
    <property type="entry name" value="HTH_XRE"/>
    <property type="match status" value="1"/>
</dbReference>
<evidence type="ECO:0000313" key="3">
    <source>
        <dbReference type="Proteomes" id="UP000584374"/>
    </source>
</evidence>
<dbReference type="InterPro" id="IPR001387">
    <property type="entry name" value="Cro/C1-type_HTH"/>
</dbReference>
<dbReference type="GO" id="GO:0003677">
    <property type="term" value="F:DNA binding"/>
    <property type="evidence" value="ECO:0007669"/>
    <property type="project" value="InterPro"/>
</dbReference>
<dbReference type="EMBL" id="JACHIW010000001">
    <property type="protein sequence ID" value="MBB5155094.1"/>
    <property type="molecule type" value="Genomic_DNA"/>
</dbReference>
<evidence type="ECO:0000259" key="1">
    <source>
        <dbReference type="PROSITE" id="PS50943"/>
    </source>
</evidence>
<protein>
    <submittedName>
        <fullName evidence="2">Transcriptional regulator with XRE-family HTH domain</fullName>
    </submittedName>
</protein>
<name>A0A840Q3K1_9PSEU</name>
<gene>
    <name evidence="2" type="ORF">BJ970_002628</name>
</gene>
<dbReference type="Pfam" id="PF13560">
    <property type="entry name" value="HTH_31"/>
    <property type="match status" value="1"/>
</dbReference>
<dbReference type="CDD" id="cd00093">
    <property type="entry name" value="HTH_XRE"/>
    <property type="match status" value="1"/>
</dbReference>
<dbReference type="SUPFAM" id="SSF48452">
    <property type="entry name" value="TPR-like"/>
    <property type="match status" value="1"/>
</dbReference>
<dbReference type="AlphaFoldDB" id="A0A840Q3K1"/>
<reference evidence="2 3" key="1">
    <citation type="submission" date="2020-08" db="EMBL/GenBank/DDBJ databases">
        <title>Sequencing the genomes of 1000 actinobacteria strains.</title>
        <authorList>
            <person name="Klenk H.-P."/>
        </authorList>
    </citation>
    <scope>NUCLEOTIDE SEQUENCE [LARGE SCALE GENOMIC DNA]</scope>
    <source>
        <strain evidence="2 3">DSM 45584</strain>
    </source>
</reference>
<accession>A0A840Q3K1</accession>
<keyword evidence="3" id="KW-1185">Reference proteome</keyword>
<feature type="domain" description="HTH cro/C1-type" evidence="1">
    <location>
        <begin position="11"/>
        <end position="65"/>
    </location>
</feature>
<organism evidence="2 3">
    <name type="scientific">Saccharopolyspora phatthalungensis</name>
    <dbReference type="NCBI Taxonomy" id="664693"/>
    <lineage>
        <taxon>Bacteria</taxon>
        <taxon>Bacillati</taxon>
        <taxon>Actinomycetota</taxon>
        <taxon>Actinomycetes</taxon>
        <taxon>Pseudonocardiales</taxon>
        <taxon>Pseudonocardiaceae</taxon>
        <taxon>Saccharopolyspora</taxon>
    </lineage>
</organism>
<evidence type="ECO:0000313" key="2">
    <source>
        <dbReference type="EMBL" id="MBB5155094.1"/>
    </source>
</evidence>
<dbReference type="SUPFAM" id="SSF47413">
    <property type="entry name" value="lambda repressor-like DNA-binding domains"/>
    <property type="match status" value="1"/>
</dbReference>
<proteinExistence type="predicted"/>